<gene>
    <name evidence="9" type="ORF">JI741_12085</name>
</gene>
<feature type="transmembrane region" description="Helical" evidence="6">
    <location>
        <begin position="478"/>
        <end position="498"/>
    </location>
</feature>
<feature type="transmembrane region" description="Helical" evidence="6">
    <location>
        <begin position="768"/>
        <end position="790"/>
    </location>
</feature>
<evidence type="ECO:0000313" key="9">
    <source>
        <dbReference type="EMBL" id="MBL0741963.1"/>
    </source>
</evidence>
<feature type="domain" description="ABC3 transporter permease C-terminal" evidence="7">
    <location>
        <begin position="771"/>
        <end position="883"/>
    </location>
</feature>
<dbReference type="InterPro" id="IPR050250">
    <property type="entry name" value="Macrolide_Exporter_MacB"/>
</dbReference>
<feature type="transmembrane region" description="Helical" evidence="6">
    <location>
        <begin position="436"/>
        <end position="458"/>
    </location>
</feature>
<dbReference type="InterPro" id="IPR047699">
    <property type="entry name" value="Permease_put_prefix"/>
</dbReference>
<keyword evidence="4 6" id="KW-1133">Transmembrane helix</keyword>
<name>A0ABS1KR55_9BACT</name>
<organism evidence="9 10">
    <name type="scientific">Chryseolinea lacunae</name>
    <dbReference type="NCBI Taxonomy" id="2801331"/>
    <lineage>
        <taxon>Bacteria</taxon>
        <taxon>Pseudomonadati</taxon>
        <taxon>Bacteroidota</taxon>
        <taxon>Cytophagia</taxon>
        <taxon>Cytophagales</taxon>
        <taxon>Fulvivirgaceae</taxon>
        <taxon>Chryseolinea</taxon>
    </lineage>
</organism>
<keyword evidence="3 6" id="KW-0812">Transmembrane</keyword>
<comment type="caution">
    <text evidence="9">The sequence shown here is derived from an EMBL/GenBank/DDBJ whole genome shotgun (WGS) entry which is preliminary data.</text>
</comment>
<sequence length="891" mass="99860">MNSSPQPPRFMLRFFRWFCHRDLVAPIEGDLHELYQQRVQARGKGHANRRFMIDVLLLFRPSMMRPFQPFYFINPYSMFRNYFTVSIRNILKYKVFSFINVFGLAVAMSVCMLIILMLGDRSQYDAFHEKKDRIYRVLSNYKNSRQSYATTAFPLASTFKAEYPVAEETVNLTPGFGGDAVYQQRTADMRGYFADGALFRVFDFELIQGDKKTALTQPYSVIISRALAQQLFQNENALGKTFDFSDRQLSFPLRHDGTGSPAVAWGTFTVTGVIDESNYKSHLVFDALISASTQTALIAEKKMEDQSNNWEGFYRTYTYVLLHPDHTRDELDAALQDLAIRKYKNFTSETTKDFKLLTQSLPEVQLDLKGNDTDNRLPRIGYFFLGGLAIMIMVLACVNYTNLSTARALTRAKEIGVRKVTGATRRALLTQFLSESILTSLLALVMAGVMLIFIANAFKGLWVNQFLNFELPMTPGVYVAFVCFALVVGIIAGAYPALKLSTYQPIQALRNSGNAGHGKLGLRKVLSVSQFVVSLLFITTSLLIYQQFKHYLAFDYGFASHNIVNVELQGADYEKVSHVFGTVQGVSTISATDIIPATNRNDNCQLRKVNATGDYFSVGLLQTDENFADNLELKLLAGKKLPAGTSSARFILVNEAFVKQMGYATPADIVGEAFESAWGKELWEVVGVVRDFRFKLLLNADVVEPLAMRNTANYHYANIKIISPDVMGTVAKLEQKWKTIDNVHAFHYEFFDDQLAGMQAGIFDLVSILGFIAFLAVTIACLGLLGMATYSAERRTKEVGIRKTMGAGDKSIALLLSKEFMKIVLLSIFIGAPLSYFANNLWLQTLPNRVEFGLGILVSAILILIALGMLTIGSQTWRAARAKPVDALKME</sequence>
<dbReference type="Pfam" id="PF02687">
    <property type="entry name" value="FtsX"/>
    <property type="match status" value="2"/>
</dbReference>
<accession>A0ABS1KR55</accession>
<reference evidence="9 10" key="1">
    <citation type="submission" date="2021-01" db="EMBL/GenBank/DDBJ databases">
        <title>Chryseolinea sp. Jin1 Genome sequencing and assembly.</title>
        <authorList>
            <person name="Kim I."/>
        </authorList>
    </citation>
    <scope>NUCLEOTIDE SEQUENCE [LARGE SCALE GENOMIC DNA]</scope>
    <source>
        <strain evidence="9 10">Jin1</strain>
    </source>
</reference>
<feature type="domain" description="MacB-like periplasmic core" evidence="8">
    <location>
        <begin position="97"/>
        <end position="337"/>
    </location>
</feature>
<evidence type="ECO:0000259" key="8">
    <source>
        <dbReference type="Pfam" id="PF12704"/>
    </source>
</evidence>
<proteinExistence type="predicted"/>
<keyword evidence="5 6" id="KW-0472">Membrane</keyword>
<feature type="transmembrane region" description="Helical" evidence="6">
    <location>
        <begin position="525"/>
        <end position="545"/>
    </location>
</feature>
<dbReference type="PANTHER" id="PTHR30572">
    <property type="entry name" value="MEMBRANE COMPONENT OF TRANSPORTER-RELATED"/>
    <property type="match status" value="1"/>
</dbReference>
<evidence type="ECO:0000256" key="2">
    <source>
        <dbReference type="ARBA" id="ARBA00022475"/>
    </source>
</evidence>
<dbReference type="RefSeq" id="WP_202009633.1">
    <property type="nucleotide sequence ID" value="NZ_JAERRB010000003.1"/>
</dbReference>
<protein>
    <submittedName>
        <fullName evidence="9">ABC transporter permease</fullName>
    </submittedName>
</protein>
<dbReference type="InterPro" id="IPR025857">
    <property type="entry name" value="MacB_PCD"/>
</dbReference>
<keyword evidence="2" id="KW-1003">Cell membrane</keyword>
<dbReference type="NCBIfam" id="NF038404">
    <property type="entry name" value="perm_prefix_2"/>
    <property type="match status" value="1"/>
</dbReference>
<feature type="transmembrane region" description="Helical" evidence="6">
    <location>
        <begin position="95"/>
        <end position="118"/>
    </location>
</feature>
<comment type="subcellular location">
    <subcellularLocation>
        <location evidence="1">Cell membrane</location>
        <topology evidence="1">Multi-pass membrane protein</topology>
    </subcellularLocation>
</comment>
<dbReference type="Pfam" id="PF12704">
    <property type="entry name" value="MacB_PCD"/>
    <property type="match status" value="1"/>
</dbReference>
<dbReference type="Proteomes" id="UP000613030">
    <property type="component" value="Unassembled WGS sequence"/>
</dbReference>
<dbReference type="PANTHER" id="PTHR30572:SF18">
    <property type="entry name" value="ABC-TYPE MACROLIDE FAMILY EXPORT SYSTEM PERMEASE COMPONENT 2"/>
    <property type="match status" value="1"/>
</dbReference>
<evidence type="ECO:0000256" key="6">
    <source>
        <dbReference type="SAM" id="Phobius"/>
    </source>
</evidence>
<dbReference type="EMBL" id="JAERRB010000003">
    <property type="protein sequence ID" value="MBL0741963.1"/>
    <property type="molecule type" value="Genomic_DNA"/>
</dbReference>
<feature type="transmembrane region" description="Helical" evidence="6">
    <location>
        <begin position="380"/>
        <end position="401"/>
    </location>
</feature>
<evidence type="ECO:0000256" key="3">
    <source>
        <dbReference type="ARBA" id="ARBA00022692"/>
    </source>
</evidence>
<evidence type="ECO:0000256" key="1">
    <source>
        <dbReference type="ARBA" id="ARBA00004651"/>
    </source>
</evidence>
<feature type="domain" description="ABC3 transporter permease C-terminal" evidence="7">
    <location>
        <begin position="388"/>
        <end position="505"/>
    </location>
</feature>
<evidence type="ECO:0000256" key="5">
    <source>
        <dbReference type="ARBA" id="ARBA00023136"/>
    </source>
</evidence>
<evidence type="ECO:0000313" key="10">
    <source>
        <dbReference type="Proteomes" id="UP000613030"/>
    </source>
</evidence>
<evidence type="ECO:0000256" key="4">
    <source>
        <dbReference type="ARBA" id="ARBA00022989"/>
    </source>
</evidence>
<dbReference type="InterPro" id="IPR003838">
    <property type="entry name" value="ABC3_permease_C"/>
</dbReference>
<keyword evidence="10" id="KW-1185">Reference proteome</keyword>
<feature type="transmembrane region" description="Helical" evidence="6">
    <location>
        <begin position="852"/>
        <end position="873"/>
    </location>
</feature>
<evidence type="ECO:0000259" key="7">
    <source>
        <dbReference type="Pfam" id="PF02687"/>
    </source>
</evidence>